<sequence>MVSIMPREKYANLLKTIPLSSDTVHRRINLLADDIKIQLIDRVKGSPYYAIQLDESTDVANVAQLLIFIRYRYENDICEDLFFCQGLEGRTTGEAILMQLIPFLNSMT</sequence>
<comment type="caution">
    <text evidence="1">The sequence shown here is derived from an EMBL/GenBank/DDBJ whole genome shotgun (WGS) entry which is preliminary data.</text>
</comment>
<reference evidence="1" key="1">
    <citation type="submission" date="2021-04" db="EMBL/GenBank/DDBJ databases">
        <authorList>
            <person name="Tunstrom K."/>
        </authorList>
    </citation>
    <scope>NUCLEOTIDE SEQUENCE</scope>
</reference>
<dbReference type="PANTHER" id="PTHR45913:SF19">
    <property type="entry name" value="LOW QUALITY PROTEIN: ZINC FINGER BED DOMAIN-CONTAINING PROTEIN 5-LIKE"/>
    <property type="match status" value="1"/>
</dbReference>
<dbReference type="OrthoDB" id="1101576at2759"/>
<dbReference type="EMBL" id="CAJQZP010001449">
    <property type="protein sequence ID" value="CAG5047480.1"/>
    <property type="molecule type" value="Genomic_DNA"/>
</dbReference>
<dbReference type="AlphaFoldDB" id="A0A8S3Y0W8"/>
<protein>
    <submittedName>
        <fullName evidence="1">(apollo) hypothetical protein</fullName>
    </submittedName>
</protein>
<evidence type="ECO:0000313" key="1">
    <source>
        <dbReference type="EMBL" id="CAG5047480.1"/>
    </source>
</evidence>
<name>A0A8S3Y0W8_PARAO</name>
<gene>
    <name evidence="1" type="ORF">PAPOLLO_LOCUS23940</name>
</gene>
<keyword evidence="2" id="KW-1185">Reference proteome</keyword>
<dbReference type="Proteomes" id="UP000691718">
    <property type="component" value="Unassembled WGS sequence"/>
</dbReference>
<accession>A0A8S3Y0W8</accession>
<organism evidence="1 2">
    <name type="scientific">Parnassius apollo</name>
    <name type="common">Apollo butterfly</name>
    <name type="synonym">Papilio apollo</name>
    <dbReference type="NCBI Taxonomy" id="110799"/>
    <lineage>
        <taxon>Eukaryota</taxon>
        <taxon>Metazoa</taxon>
        <taxon>Ecdysozoa</taxon>
        <taxon>Arthropoda</taxon>
        <taxon>Hexapoda</taxon>
        <taxon>Insecta</taxon>
        <taxon>Pterygota</taxon>
        <taxon>Neoptera</taxon>
        <taxon>Endopterygota</taxon>
        <taxon>Lepidoptera</taxon>
        <taxon>Glossata</taxon>
        <taxon>Ditrysia</taxon>
        <taxon>Papilionoidea</taxon>
        <taxon>Papilionidae</taxon>
        <taxon>Parnassiinae</taxon>
        <taxon>Parnassini</taxon>
        <taxon>Parnassius</taxon>
        <taxon>Parnassius</taxon>
    </lineage>
</organism>
<proteinExistence type="predicted"/>
<dbReference type="PANTHER" id="PTHR45913">
    <property type="entry name" value="EPM2A-INTERACTING PROTEIN 1"/>
    <property type="match status" value="1"/>
</dbReference>
<evidence type="ECO:0000313" key="2">
    <source>
        <dbReference type="Proteomes" id="UP000691718"/>
    </source>
</evidence>